<protein>
    <submittedName>
        <fullName evidence="1">Uncharacterized protein</fullName>
    </submittedName>
</protein>
<proteinExistence type="predicted"/>
<sequence>MSMISQTHTHFINSAVARQPDERASAALFALKTFCLIEAANQSRSGSSLQEVVNLKLSAA</sequence>
<dbReference type="EMBL" id="JAGKHQ010000601">
    <property type="protein sequence ID" value="KAG7466712.1"/>
    <property type="molecule type" value="Genomic_DNA"/>
</dbReference>
<reference evidence="1 2" key="1">
    <citation type="journal article" date="2021" name="Sci. Rep.">
        <title>Chromosome anchoring in Senegalese sole (Solea senegalensis) reveals sex-associated markers and genome rearrangements in flatfish.</title>
        <authorList>
            <person name="Guerrero-Cozar I."/>
            <person name="Gomez-Garrido J."/>
            <person name="Berbel C."/>
            <person name="Martinez-Blanch J.F."/>
            <person name="Alioto T."/>
            <person name="Claros M.G."/>
            <person name="Gagnaire P.A."/>
            <person name="Manchado M."/>
        </authorList>
    </citation>
    <scope>NUCLEOTIDE SEQUENCE [LARGE SCALE GENOMIC DNA]</scope>
    <source>
        <strain evidence="1">Sse05_10M</strain>
    </source>
</reference>
<organism evidence="1 2">
    <name type="scientific">Solea senegalensis</name>
    <name type="common">Senegalese sole</name>
    <dbReference type="NCBI Taxonomy" id="28829"/>
    <lineage>
        <taxon>Eukaryota</taxon>
        <taxon>Metazoa</taxon>
        <taxon>Chordata</taxon>
        <taxon>Craniata</taxon>
        <taxon>Vertebrata</taxon>
        <taxon>Euteleostomi</taxon>
        <taxon>Actinopterygii</taxon>
        <taxon>Neopterygii</taxon>
        <taxon>Teleostei</taxon>
        <taxon>Neoteleostei</taxon>
        <taxon>Acanthomorphata</taxon>
        <taxon>Carangaria</taxon>
        <taxon>Pleuronectiformes</taxon>
        <taxon>Pleuronectoidei</taxon>
        <taxon>Soleidae</taxon>
        <taxon>Solea</taxon>
    </lineage>
</organism>
<evidence type="ECO:0000313" key="1">
    <source>
        <dbReference type="EMBL" id="KAG7466712.1"/>
    </source>
</evidence>
<gene>
    <name evidence="1" type="ORF">JOB18_013966</name>
</gene>
<evidence type="ECO:0000313" key="2">
    <source>
        <dbReference type="Proteomes" id="UP000693946"/>
    </source>
</evidence>
<name>A0AAV6PJZ4_SOLSE</name>
<keyword evidence="2" id="KW-1185">Reference proteome</keyword>
<dbReference type="AlphaFoldDB" id="A0AAV6PJZ4"/>
<accession>A0AAV6PJZ4</accession>
<dbReference type="Proteomes" id="UP000693946">
    <property type="component" value="Unassembled WGS sequence"/>
</dbReference>
<comment type="caution">
    <text evidence="1">The sequence shown here is derived from an EMBL/GenBank/DDBJ whole genome shotgun (WGS) entry which is preliminary data.</text>
</comment>